<evidence type="ECO:0000313" key="4">
    <source>
        <dbReference type="Proteomes" id="UP000722791"/>
    </source>
</evidence>
<accession>A0A8J4GLV5</accession>
<feature type="coiled-coil region" evidence="1">
    <location>
        <begin position="194"/>
        <end position="221"/>
    </location>
</feature>
<dbReference type="PANTHER" id="PTHR34048">
    <property type="entry name" value="LOW-DENSITY RECEPTOR-LIKE PROTEIN"/>
    <property type="match status" value="1"/>
</dbReference>
<keyword evidence="2" id="KW-1133">Transmembrane helix</keyword>
<evidence type="ECO:0000256" key="2">
    <source>
        <dbReference type="SAM" id="Phobius"/>
    </source>
</evidence>
<name>A0A8J4GLV5_9CHLO</name>
<dbReference type="EMBL" id="BNCQ01000031">
    <property type="protein sequence ID" value="GIM09561.1"/>
    <property type="molecule type" value="Genomic_DNA"/>
</dbReference>
<feature type="transmembrane region" description="Helical" evidence="2">
    <location>
        <begin position="142"/>
        <end position="162"/>
    </location>
</feature>
<dbReference type="GO" id="GO:0009535">
    <property type="term" value="C:chloroplast thylakoid membrane"/>
    <property type="evidence" value="ECO:0007669"/>
    <property type="project" value="TreeGrafter"/>
</dbReference>
<organism evidence="3 4">
    <name type="scientific">Volvox reticuliferus</name>
    <dbReference type="NCBI Taxonomy" id="1737510"/>
    <lineage>
        <taxon>Eukaryota</taxon>
        <taxon>Viridiplantae</taxon>
        <taxon>Chlorophyta</taxon>
        <taxon>core chlorophytes</taxon>
        <taxon>Chlorophyceae</taxon>
        <taxon>CS clade</taxon>
        <taxon>Chlamydomonadales</taxon>
        <taxon>Volvocaceae</taxon>
        <taxon>Volvox</taxon>
    </lineage>
</organism>
<reference evidence="3" key="1">
    <citation type="journal article" date="2021" name="Proc. Natl. Acad. Sci. U.S.A.">
        <title>Three genomes in the algal genus Volvox reveal the fate of a haploid sex-determining region after a transition to homothallism.</title>
        <authorList>
            <person name="Yamamoto K."/>
            <person name="Hamaji T."/>
            <person name="Kawai-Toyooka H."/>
            <person name="Matsuzaki R."/>
            <person name="Takahashi F."/>
            <person name="Nishimura Y."/>
            <person name="Kawachi M."/>
            <person name="Noguchi H."/>
            <person name="Minakuchi Y."/>
            <person name="Umen J.G."/>
            <person name="Toyoda A."/>
            <person name="Nozaki H."/>
        </authorList>
    </citation>
    <scope>NUCLEOTIDE SEQUENCE</scope>
    <source>
        <strain evidence="3">NIES-3785</strain>
    </source>
</reference>
<dbReference type="Proteomes" id="UP000722791">
    <property type="component" value="Unassembled WGS sequence"/>
</dbReference>
<evidence type="ECO:0000256" key="1">
    <source>
        <dbReference type="SAM" id="Coils"/>
    </source>
</evidence>
<dbReference type="InterPro" id="IPR040377">
    <property type="entry name" value="Ssl2009-like"/>
</dbReference>
<evidence type="ECO:0000313" key="3">
    <source>
        <dbReference type="EMBL" id="GIM09561.1"/>
    </source>
</evidence>
<feature type="non-terminal residue" evidence="3">
    <location>
        <position position="229"/>
    </location>
</feature>
<gene>
    <name evidence="3" type="ORF">Vretimale_13392</name>
</gene>
<dbReference type="GO" id="GO:0009706">
    <property type="term" value="C:chloroplast inner membrane"/>
    <property type="evidence" value="ECO:0007669"/>
    <property type="project" value="TreeGrafter"/>
</dbReference>
<dbReference type="AlphaFoldDB" id="A0A8J4GLV5"/>
<proteinExistence type="predicted"/>
<keyword evidence="2" id="KW-0472">Membrane</keyword>
<keyword evidence="2" id="KW-0812">Transmembrane</keyword>
<comment type="caution">
    <text evidence="3">The sequence shown here is derived from an EMBL/GenBank/DDBJ whole genome shotgun (WGS) entry which is preliminary data.</text>
</comment>
<dbReference type="PANTHER" id="PTHR34048:SF3">
    <property type="entry name" value="LOW-DENSITY RECEPTOR-LIKE PROTEIN"/>
    <property type="match status" value="1"/>
</dbReference>
<keyword evidence="1" id="KW-0175">Coiled coil</keyword>
<sequence>KTYLIGEARPKAEVGWLYSLKAVVLGSDICETDKRYNRFANLSCKIGITKDSSLNFAYTEAGIHSIGIFSLYCSETKSLKRMNRPSWTGDCYQSNIITTMLRRQGALPQRAALINRVRPALPIRSRTAIVVRAEGNGRNSDGFLAGMVVGGVVFGALGFLFAPQISKALLGDDQRLKLPRFLEDEQPKDPEQTKQDLIEKIAQLNASIDEVAAQLKVKEGEPLKMESSA</sequence>
<protein>
    <submittedName>
        <fullName evidence="3">Uncharacterized protein</fullName>
    </submittedName>
</protein>